<feature type="region of interest" description="Disordered" evidence="7">
    <location>
        <begin position="611"/>
        <end position="631"/>
    </location>
</feature>
<feature type="compositionally biased region" description="Basic residues" evidence="7">
    <location>
        <begin position="2264"/>
        <end position="2280"/>
    </location>
</feature>
<feature type="compositionally biased region" description="Polar residues" evidence="7">
    <location>
        <begin position="562"/>
        <end position="573"/>
    </location>
</feature>
<evidence type="ECO:0000256" key="6">
    <source>
        <dbReference type="ARBA" id="ARBA00023136"/>
    </source>
</evidence>
<dbReference type="InterPro" id="IPR016024">
    <property type="entry name" value="ARM-type_fold"/>
</dbReference>
<keyword evidence="6 8" id="KW-0472">Membrane</keyword>
<evidence type="ECO:0000259" key="9">
    <source>
        <dbReference type="PROSITE" id="PS50939"/>
    </source>
</evidence>
<evidence type="ECO:0000256" key="8">
    <source>
        <dbReference type="SAM" id="Phobius"/>
    </source>
</evidence>
<dbReference type="Gene3D" id="2.60.40.1210">
    <property type="entry name" value="Cellobiose dehydrogenase, cytochrome domain"/>
    <property type="match status" value="1"/>
</dbReference>
<dbReference type="InterPro" id="IPR015920">
    <property type="entry name" value="Cellobiose_DH-like_cyt"/>
</dbReference>
<dbReference type="CDD" id="cd08760">
    <property type="entry name" value="Cyt_b561_FRRS1_like"/>
    <property type="match status" value="1"/>
</dbReference>
<dbReference type="SUPFAM" id="SSF48371">
    <property type="entry name" value="ARM repeat"/>
    <property type="match status" value="1"/>
</dbReference>
<accession>A0A4S4KX25</accession>
<feature type="transmembrane region" description="Helical" evidence="8">
    <location>
        <begin position="1333"/>
        <end position="1352"/>
    </location>
</feature>
<evidence type="ECO:0000313" key="10">
    <source>
        <dbReference type="EMBL" id="THH02961.1"/>
    </source>
</evidence>
<evidence type="ECO:0000256" key="1">
    <source>
        <dbReference type="ARBA" id="ARBA00004370"/>
    </source>
</evidence>
<dbReference type="Gene3D" id="1.20.120.1770">
    <property type="match status" value="1"/>
</dbReference>
<feature type="region of interest" description="Disordered" evidence="7">
    <location>
        <begin position="659"/>
        <end position="680"/>
    </location>
</feature>
<evidence type="ECO:0000256" key="5">
    <source>
        <dbReference type="ARBA" id="ARBA00022989"/>
    </source>
</evidence>
<organism evidence="10 11">
    <name type="scientific">Phellinidium pouzarii</name>
    <dbReference type="NCBI Taxonomy" id="167371"/>
    <lineage>
        <taxon>Eukaryota</taxon>
        <taxon>Fungi</taxon>
        <taxon>Dikarya</taxon>
        <taxon>Basidiomycota</taxon>
        <taxon>Agaricomycotina</taxon>
        <taxon>Agaricomycetes</taxon>
        <taxon>Hymenochaetales</taxon>
        <taxon>Hymenochaetaceae</taxon>
        <taxon>Phellinidium</taxon>
    </lineage>
</organism>
<feature type="region of interest" description="Disordered" evidence="7">
    <location>
        <begin position="1421"/>
        <end position="1441"/>
    </location>
</feature>
<dbReference type="GO" id="GO:0016020">
    <property type="term" value="C:membrane"/>
    <property type="evidence" value="ECO:0007669"/>
    <property type="project" value="UniProtKB-SubCell"/>
</dbReference>
<dbReference type="EMBL" id="SGPK01000528">
    <property type="protein sequence ID" value="THH02961.1"/>
    <property type="molecule type" value="Genomic_DNA"/>
</dbReference>
<feature type="transmembrane region" description="Helical" evidence="8">
    <location>
        <begin position="1375"/>
        <end position="1395"/>
    </location>
</feature>
<feature type="compositionally biased region" description="Low complexity" evidence="7">
    <location>
        <begin position="985"/>
        <end position="1002"/>
    </location>
</feature>
<dbReference type="PANTHER" id="PTHR47797">
    <property type="entry name" value="DEHYDROGENASE, PUTATIVE (AFU_ORTHOLOGUE AFUA_8G05805)-RELATED"/>
    <property type="match status" value="1"/>
</dbReference>
<dbReference type="PANTHER" id="PTHR47797:SF3">
    <property type="entry name" value="CYTOCHROME B561 DOMAIN-CONTAINING PROTEIN"/>
    <property type="match status" value="1"/>
</dbReference>
<feature type="region of interest" description="Disordered" evidence="7">
    <location>
        <begin position="1459"/>
        <end position="1515"/>
    </location>
</feature>
<name>A0A4S4KX25_9AGAM</name>
<dbReference type="Pfam" id="PF05918">
    <property type="entry name" value="API5"/>
    <property type="match status" value="1"/>
</dbReference>
<feature type="region of interest" description="Disordered" evidence="7">
    <location>
        <begin position="2231"/>
        <end position="2320"/>
    </location>
</feature>
<dbReference type="CDD" id="cd09630">
    <property type="entry name" value="CDH_like_cytochrome"/>
    <property type="match status" value="1"/>
</dbReference>
<evidence type="ECO:0000313" key="11">
    <source>
        <dbReference type="Proteomes" id="UP000308199"/>
    </source>
</evidence>
<feature type="compositionally biased region" description="Low complexity" evidence="7">
    <location>
        <begin position="550"/>
        <end position="561"/>
    </location>
</feature>
<dbReference type="OrthoDB" id="366214at2759"/>
<feature type="transmembrane region" description="Helical" evidence="8">
    <location>
        <begin position="1817"/>
        <end position="1840"/>
    </location>
</feature>
<feature type="transmembrane region" description="Helical" evidence="8">
    <location>
        <begin position="1291"/>
        <end position="1312"/>
    </location>
</feature>
<keyword evidence="4" id="KW-0249">Electron transport</keyword>
<feature type="region of interest" description="Disordered" evidence="7">
    <location>
        <begin position="978"/>
        <end position="1002"/>
    </location>
</feature>
<dbReference type="Proteomes" id="UP000308199">
    <property type="component" value="Unassembled WGS sequence"/>
</dbReference>
<comment type="subcellular location">
    <subcellularLocation>
        <location evidence="1">Membrane</location>
    </subcellularLocation>
</comment>
<feature type="transmembrane region" description="Helical" evidence="8">
    <location>
        <begin position="1788"/>
        <end position="1811"/>
    </location>
</feature>
<keyword evidence="2" id="KW-0813">Transport</keyword>
<feature type="compositionally biased region" description="Low complexity" evidence="7">
    <location>
        <begin position="2288"/>
        <end position="2306"/>
    </location>
</feature>
<gene>
    <name evidence="10" type="ORF">EW145_g6651</name>
</gene>
<dbReference type="InterPro" id="IPR008383">
    <property type="entry name" value="API5"/>
</dbReference>
<feature type="domain" description="Cytochrome b561" evidence="9">
    <location>
        <begin position="1179"/>
        <end position="1393"/>
    </location>
</feature>
<dbReference type="SUPFAM" id="SSF49344">
    <property type="entry name" value="CBD9-like"/>
    <property type="match status" value="1"/>
</dbReference>
<feature type="region of interest" description="Disordered" evidence="7">
    <location>
        <begin position="521"/>
        <end position="574"/>
    </location>
</feature>
<feature type="compositionally biased region" description="Polar residues" evidence="7">
    <location>
        <begin position="534"/>
        <end position="544"/>
    </location>
</feature>
<feature type="region of interest" description="Disordered" evidence="7">
    <location>
        <begin position="734"/>
        <end position="773"/>
    </location>
</feature>
<feature type="transmembrane region" description="Helical" evidence="8">
    <location>
        <begin position="1254"/>
        <end position="1279"/>
    </location>
</feature>
<keyword evidence="5 8" id="KW-1133">Transmembrane helix</keyword>
<protein>
    <recommendedName>
        <fullName evidence="9">Cytochrome b561 domain-containing protein</fullName>
    </recommendedName>
</protein>
<dbReference type="InterPro" id="IPR006593">
    <property type="entry name" value="Cyt_b561/ferric_Rdtase_TM"/>
</dbReference>
<evidence type="ECO:0000256" key="4">
    <source>
        <dbReference type="ARBA" id="ARBA00022982"/>
    </source>
</evidence>
<dbReference type="PROSITE" id="PS50939">
    <property type="entry name" value="CYTOCHROME_B561"/>
    <property type="match status" value="1"/>
</dbReference>
<proteinExistence type="predicted"/>
<evidence type="ECO:0000256" key="3">
    <source>
        <dbReference type="ARBA" id="ARBA00022692"/>
    </source>
</evidence>
<feature type="transmembrane region" description="Helical" evidence="8">
    <location>
        <begin position="1217"/>
        <end position="1242"/>
    </location>
</feature>
<evidence type="ECO:0000256" key="2">
    <source>
        <dbReference type="ARBA" id="ARBA00022448"/>
    </source>
</evidence>
<keyword evidence="3 8" id="KW-0812">Transmembrane</keyword>
<dbReference type="Pfam" id="PF03188">
    <property type="entry name" value="Cytochrom_B561"/>
    <property type="match status" value="1"/>
</dbReference>
<dbReference type="Pfam" id="PF16010">
    <property type="entry name" value="CDH-cyt"/>
    <property type="match status" value="1"/>
</dbReference>
<reference evidence="10 11" key="1">
    <citation type="submission" date="2019-02" db="EMBL/GenBank/DDBJ databases">
        <title>Genome sequencing of the rare red list fungi Phellinidium pouzarii.</title>
        <authorList>
            <person name="Buettner E."/>
            <person name="Kellner H."/>
        </authorList>
    </citation>
    <scope>NUCLEOTIDE SEQUENCE [LARGE SCALE GENOMIC DNA]</scope>
    <source>
        <strain evidence="10 11">DSM 108285</strain>
    </source>
</reference>
<feature type="compositionally biased region" description="Polar residues" evidence="7">
    <location>
        <begin position="2231"/>
        <end position="2256"/>
    </location>
</feature>
<comment type="caution">
    <text evidence="10">The sequence shown here is derived from an EMBL/GenBank/DDBJ whole genome shotgun (WGS) entry which is preliminary data.</text>
</comment>
<evidence type="ECO:0000256" key="7">
    <source>
        <dbReference type="SAM" id="MobiDB-lite"/>
    </source>
</evidence>
<feature type="region of interest" description="Disordered" evidence="7">
    <location>
        <begin position="281"/>
        <end position="302"/>
    </location>
</feature>
<sequence>MSSSNTTEDNELKEFFRRADRYPDRKGPFRREAFRRLLSLAQVKNAAHKKMVTEKVKDYFVDFPDLQDEAINAVYDMCEDQDQTIRIAGYNAITSVSRADRSWLLRNADVLVQLLQSDDEKEVIVVKRALQEHIDLDPRSTLQVLADQCVFDAADLADEDERWLRMRLRGLVLQFLAEKYRVCVARVVREPAVEDILLKGMIGSIPHADLTEVQTIVKDILINLPSLSNGPTSNGNAILDVLISTTRSALVSELASSSPEVRTDLEKTFTLLSLADFLASPSSPTARPIPTGPAASRALSSQTPSKVAPLADPLRLLHFYVSLVTPGDSSGLLAGDVLEKQVADEAGIKIVDHICGAYGAAEQIGDRNKNDFESSKASFIATAAPVLLGVVTRCLSANASVRNPVALRTCLKVLRAVRDHVLRSKEVIFATPSLKLALSALQSALSSSLSTKDLTVSAAMDTDEDTRIDKAGKTQVQTSHQAPIDEEAEAMDIIRNLFKTAEDTNKAAPNLLARVRGQIQGNPSVGVTGKRRFGQSQKQNQIQRISVPPSSISAANSTSGSLASRLTSPSASELSPHMGANVGVNASGHQGIAVKGAAALGRLSSVMDVDGDGGANMEDDASPRARKRQKVAPATPSAIAAAGSVGAPTLLDRLNLKRAPSPPAHVSGGASTGSSTKQTPAKNMGGFAGGGASSFQSIAARISPVAFRESGVGIGEGGGGTAHASMNNARSSASAPFALSHGPSVQNSISSPGVGRDAPSRPSNGGNADGKGMVVGRRPVFRRKGSLNSASPSFADDAMGISILGASGDDSDEIKIRGAARRGDDQEEQGRGVGGNSLLARLGNGVLGGLGSGGGGAGLLDPFLSILSLRAVERSHAALMAHRDCGRASMRGCEWAICEGAYATSQGSGGGPGRESGGLRQARADLTCRNVAMRGQLQVSYLSLPNLNNLEFAALLSIPPLLLLLSFAATDLYSRGKGGDDGDGDANSASANPSATSTATGSISSAGFGDVSGLTGDSQCTSLMCVSAVVNGSTVEYILQSTGSQSLGWMAMQVPLSKFFVEVLFLRLLLYVRGFGSQMANSPMVIMWANNDGSVTLSQRQAPSEVMPTVVSSPPRIATAVPTLTSVTGSTPKFGYSIPANSDTSQAIIWAFGTTNPDDSSASANLVMHVDSGTLTLDLTNPLSSNSSATDPASSGGSSSPSSGASSAPLLPFQKLIVAHAVVLGIAFLILLPAGALLARWLRTISPLWFRGHWIIQFYLAGPLIVAGIGLGVAGVSQAGAPHLADDHKRWGIAIFIIYLIQCALGGVIHFIKPRRKMDPATGMPKVSTRPPQNYGHAVLGLLTIGLAFYQVRTGYKVEWPKTVGRGDAPNDVNVAWMVWVILLPVLYAIGLALLPRQYRQERGAKTGHSLPLAPLTSFTHSRSLHNSRGSGSVNRYASNENSDSTAYLGAGIDVDGGLSPVDVDAEDGRSSNAHGDPNAEDVALTQKGRRSIAAGSRHGSEHAHTHVRTASTVSSLAARVRGTSGSKDGGRAEMPMREQPGSPLISLYKVLPPTHFSLIVPLPRTTTSPLSSATKNPPSIMFNAARLLSRILTILYLTPAVHPPGAALEARLTALKVVENLGWRIGLDGRRSDECSSFGKYAECYVNGETAASQSESTVVPLVHDPSSQCPLSSLVKPSLLCYDPPDPDPDVTLPLHDPATQRPLTSLTKIDNVCYELPAPEVMPLVHHLVSQCPLSSLTMSEPYCYGPPTAYDTPSQLTFGQWVMDEMAQQMAVYDMAWISRTFDLYVLDLITFIFAYMVFFPVLGARFALLPGLASFLFLYEVVVFVDILVTLALVYRKLFYRGGSSSLGVGEYQIPLNWICPYIPPAIPGMAFDVSYLDGGKRMVASVVLQPICGSFAFRLLDISTKPISDYKPLPSFWIFTDFDILYFDGTKNSYAFIGLGITPGRNMYVLLTVSMGGTTIYDYDFEDLGDEYEYEFDDEGSEYEYEYEYDYDYRYDFEPGYESGYSHDSSIVVAMVGRRFNMLSDLSNVFVLSSKKHRPIVTRKVTGLIEMSPTYPLFRTVSSNAHWNPTDVGLRTPALEYTSDMTVIVRPRKKTHRGCRKRGRGGKGKKVTMSSVSVLIEFDASVSAVDSSYTGEFSGSLPSSIYELPLASSSLPSLEPDVSSIASTVSLITLDSTYSGLDVDAASIDIYDDALSADTGSVSKKVGPSFVRKVTKFVQGHLSIGSTSNSNASPHQPQSSNLVASTSATPENPEVTRPRKKKQRGSRGKKKGRKATISLAVAPSESESYSSDDLSPSLASIGDSVSTGPSRPRFGSVLAKSVLSSVRSVAGRQQPSV</sequence>
<dbReference type="SMART" id="SM00665">
    <property type="entry name" value="B561"/>
    <property type="match status" value="1"/>
</dbReference>
<keyword evidence="11" id="KW-1185">Reference proteome</keyword>